<keyword evidence="1" id="KW-0812">Transmembrane</keyword>
<keyword evidence="1" id="KW-1133">Transmembrane helix</keyword>
<accession>A0ABT8FZF9</accession>
<evidence type="ECO:0000256" key="1">
    <source>
        <dbReference type="SAM" id="Phobius"/>
    </source>
</evidence>
<dbReference type="EMBL" id="JAUHPV010000002">
    <property type="protein sequence ID" value="MDN4472147.1"/>
    <property type="molecule type" value="Genomic_DNA"/>
</dbReference>
<comment type="caution">
    <text evidence="2">The sequence shown here is derived from an EMBL/GenBank/DDBJ whole genome shotgun (WGS) entry which is preliminary data.</text>
</comment>
<feature type="transmembrane region" description="Helical" evidence="1">
    <location>
        <begin position="66"/>
        <end position="87"/>
    </location>
</feature>
<keyword evidence="3" id="KW-1185">Reference proteome</keyword>
<feature type="transmembrane region" description="Helical" evidence="1">
    <location>
        <begin position="93"/>
        <end position="113"/>
    </location>
</feature>
<sequence>MDLMSIRPGEGPPLDVRKSIYARAVEFGAVGAHAGSNVDGAALRAYERSVEAIANQQVRRWYFTQWITSFVFWVAFVALMIGVIVFADTGEAWAALPLLVVVPLFGAAVIWALKVRAPILRALRKRQPHPIHAVSQDCVLFGRALVGDEVAR</sequence>
<evidence type="ECO:0000313" key="3">
    <source>
        <dbReference type="Proteomes" id="UP001172738"/>
    </source>
</evidence>
<reference evidence="2" key="1">
    <citation type="submission" date="2023-06" db="EMBL/GenBank/DDBJ databases">
        <title>SYSU T00b26.</title>
        <authorList>
            <person name="Gao L."/>
            <person name="Fang B.-Z."/>
            <person name="Li W.-J."/>
        </authorList>
    </citation>
    <scope>NUCLEOTIDE SEQUENCE</scope>
    <source>
        <strain evidence="2">SYSU T00b26</strain>
    </source>
</reference>
<gene>
    <name evidence="2" type="ORF">QQX04_03960</name>
</gene>
<evidence type="ECO:0008006" key="4">
    <source>
        <dbReference type="Google" id="ProtNLM"/>
    </source>
</evidence>
<keyword evidence="1" id="KW-0472">Membrane</keyword>
<evidence type="ECO:0000313" key="2">
    <source>
        <dbReference type="EMBL" id="MDN4472147.1"/>
    </source>
</evidence>
<name>A0ABT8FZF9_9MICO</name>
<protein>
    <recommendedName>
        <fullName evidence="4">Holin-X, holin superfamily III</fullName>
    </recommendedName>
</protein>
<dbReference type="RefSeq" id="WP_301126480.1">
    <property type="nucleotide sequence ID" value="NZ_JAUHPV010000002.1"/>
</dbReference>
<dbReference type="Proteomes" id="UP001172738">
    <property type="component" value="Unassembled WGS sequence"/>
</dbReference>
<proteinExistence type="predicted"/>
<organism evidence="2 3">
    <name type="scientific">Demequina zhanjiangensis</name>
    <dbReference type="NCBI Taxonomy" id="3051659"/>
    <lineage>
        <taxon>Bacteria</taxon>
        <taxon>Bacillati</taxon>
        <taxon>Actinomycetota</taxon>
        <taxon>Actinomycetes</taxon>
        <taxon>Micrococcales</taxon>
        <taxon>Demequinaceae</taxon>
        <taxon>Demequina</taxon>
    </lineage>
</organism>